<dbReference type="Pfam" id="PF13545">
    <property type="entry name" value="HTH_Crp_2"/>
    <property type="match status" value="1"/>
</dbReference>
<evidence type="ECO:0000256" key="3">
    <source>
        <dbReference type="ARBA" id="ARBA00023163"/>
    </source>
</evidence>
<dbReference type="InterPro" id="IPR000595">
    <property type="entry name" value="cNMP-bd_dom"/>
</dbReference>
<evidence type="ECO:0000259" key="4">
    <source>
        <dbReference type="PROSITE" id="PS50042"/>
    </source>
</evidence>
<dbReference type="PROSITE" id="PS50042">
    <property type="entry name" value="CNMP_BINDING_3"/>
    <property type="match status" value="1"/>
</dbReference>
<dbReference type="GO" id="GO:0003700">
    <property type="term" value="F:DNA-binding transcription factor activity"/>
    <property type="evidence" value="ECO:0007669"/>
    <property type="project" value="TreeGrafter"/>
</dbReference>
<gene>
    <name evidence="5" type="ORF">IAA21_01350</name>
</gene>
<evidence type="ECO:0000256" key="1">
    <source>
        <dbReference type="ARBA" id="ARBA00023015"/>
    </source>
</evidence>
<dbReference type="Pfam" id="PF00027">
    <property type="entry name" value="cNMP_binding"/>
    <property type="match status" value="1"/>
</dbReference>
<evidence type="ECO:0000313" key="6">
    <source>
        <dbReference type="Proteomes" id="UP000824041"/>
    </source>
</evidence>
<accession>A0A9D2DR15</accession>
<dbReference type="CDD" id="cd00038">
    <property type="entry name" value="CAP_ED"/>
    <property type="match status" value="1"/>
</dbReference>
<dbReference type="InterPro" id="IPR012318">
    <property type="entry name" value="HTH_CRP"/>
</dbReference>
<dbReference type="InterPro" id="IPR018490">
    <property type="entry name" value="cNMP-bd_dom_sf"/>
</dbReference>
<dbReference type="EMBL" id="DXBU01000017">
    <property type="protein sequence ID" value="HIZ21430.1"/>
    <property type="molecule type" value="Genomic_DNA"/>
</dbReference>
<dbReference type="GO" id="GO:0005829">
    <property type="term" value="C:cytosol"/>
    <property type="evidence" value="ECO:0007669"/>
    <property type="project" value="TreeGrafter"/>
</dbReference>
<dbReference type="PANTHER" id="PTHR24567">
    <property type="entry name" value="CRP FAMILY TRANSCRIPTIONAL REGULATORY PROTEIN"/>
    <property type="match status" value="1"/>
</dbReference>
<protein>
    <submittedName>
        <fullName evidence="5">Crp/Fnr family transcriptional regulator</fullName>
    </submittedName>
</protein>
<proteinExistence type="predicted"/>
<dbReference type="AlphaFoldDB" id="A0A9D2DR15"/>
<dbReference type="Gene3D" id="2.60.120.10">
    <property type="entry name" value="Jelly Rolls"/>
    <property type="match status" value="1"/>
</dbReference>
<keyword evidence="1" id="KW-0805">Transcription regulation</keyword>
<name>A0A9D2DR15_9FIRM</name>
<reference evidence="5" key="2">
    <citation type="submission" date="2021-04" db="EMBL/GenBank/DDBJ databases">
        <authorList>
            <person name="Gilroy R."/>
        </authorList>
    </citation>
    <scope>NUCLEOTIDE SEQUENCE</scope>
    <source>
        <strain evidence="5">14324</strain>
    </source>
</reference>
<dbReference type="PANTHER" id="PTHR24567:SF26">
    <property type="entry name" value="REGULATORY PROTEIN YEIL"/>
    <property type="match status" value="1"/>
</dbReference>
<keyword evidence="3" id="KW-0804">Transcription</keyword>
<dbReference type="SUPFAM" id="SSF46785">
    <property type="entry name" value="Winged helix' DNA-binding domain"/>
    <property type="match status" value="1"/>
</dbReference>
<feature type="domain" description="Cyclic nucleotide-binding" evidence="4">
    <location>
        <begin position="23"/>
        <end position="129"/>
    </location>
</feature>
<sequence length="218" mass="24831">MKTAAEYLRYWGLEKAFSGVSENELSLKAYKDGENLFLAGQDVRYAYLLVEGRCRLYGLSKEGKEVLVNFKEALGIFGDMEILLGIDFQLSMAAWGRAMVLRIPKSLMEKKLLYQVDFLRFLSRELADKMCIDSAQQIQSILKGGKARAAHRLCLQAQAEGKNSFLFSCRATARDAVISERQLSRVLVEWEEEGIIKRDGRQIRITDMDRLKKLSGDM</sequence>
<dbReference type="InterPro" id="IPR036390">
    <property type="entry name" value="WH_DNA-bd_sf"/>
</dbReference>
<dbReference type="GO" id="GO:0003677">
    <property type="term" value="F:DNA binding"/>
    <property type="evidence" value="ECO:0007669"/>
    <property type="project" value="UniProtKB-KW"/>
</dbReference>
<dbReference type="SUPFAM" id="SSF51206">
    <property type="entry name" value="cAMP-binding domain-like"/>
    <property type="match status" value="1"/>
</dbReference>
<keyword evidence="2" id="KW-0238">DNA-binding</keyword>
<dbReference type="InterPro" id="IPR014710">
    <property type="entry name" value="RmlC-like_jellyroll"/>
</dbReference>
<evidence type="ECO:0000313" key="5">
    <source>
        <dbReference type="EMBL" id="HIZ21430.1"/>
    </source>
</evidence>
<dbReference type="SMART" id="SM00100">
    <property type="entry name" value="cNMP"/>
    <property type="match status" value="1"/>
</dbReference>
<evidence type="ECO:0000256" key="2">
    <source>
        <dbReference type="ARBA" id="ARBA00023125"/>
    </source>
</evidence>
<reference evidence="5" key="1">
    <citation type="journal article" date="2021" name="PeerJ">
        <title>Extensive microbial diversity within the chicken gut microbiome revealed by metagenomics and culture.</title>
        <authorList>
            <person name="Gilroy R."/>
            <person name="Ravi A."/>
            <person name="Getino M."/>
            <person name="Pursley I."/>
            <person name="Horton D.L."/>
            <person name="Alikhan N.F."/>
            <person name="Baker D."/>
            <person name="Gharbi K."/>
            <person name="Hall N."/>
            <person name="Watson M."/>
            <person name="Adriaenssens E.M."/>
            <person name="Foster-Nyarko E."/>
            <person name="Jarju S."/>
            <person name="Secka A."/>
            <person name="Antonio M."/>
            <person name="Oren A."/>
            <person name="Chaudhuri R.R."/>
            <person name="La Ragione R."/>
            <person name="Hildebrand F."/>
            <person name="Pallen M.J."/>
        </authorList>
    </citation>
    <scope>NUCLEOTIDE SEQUENCE</scope>
    <source>
        <strain evidence="5">14324</strain>
    </source>
</reference>
<organism evidence="5 6">
    <name type="scientific">Candidatus Blautia faecigallinarum</name>
    <dbReference type="NCBI Taxonomy" id="2838488"/>
    <lineage>
        <taxon>Bacteria</taxon>
        <taxon>Bacillati</taxon>
        <taxon>Bacillota</taxon>
        <taxon>Clostridia</taxon>
        <taxon>Lachnospirales</taxon>
        <taxon>Lachnospiraceae</taxon>
        <taxon>Blautia</taxon>
    </lineage>
</organism>
<dbReference type="Proteomes" id="UP000824041">
    <property type="component" value="Unassembled WGS sequence"/>
</dbReference>
<comment type="caution">
    <text evidence="5">The sequence shown here is derived from an EMBL/GenBank/DDBJ whole genome shotgun (WGS) entry which is preliminary data.</text>
</comment>
<dbReference type="InterPro" id="IPR050397">
    <property type="entry name" value="Env_Response_Regulators"/>
</dbReference>